<feature type="region of interest" description="Disordered" evidence="1">
    <location>
        <begin position="47"/>
        <end position="115"/>
    </location>
</feature>
<evidence type="ECO:0000313" key="3">
    <source>
        <dbReference type="Proteomes" id="UP000265515"/>
    </source>
</evidence>
<keyword evidence="3" id="KW-1185">Reference proteome</keyword>
<name>A0A388LVB9_CHABU</name>
<feature type="region of interest" description="Disordered" evidence="1">
    <location>
        <begin position="1"/>
        <end position="32"/>
    </location>
</feature>
<dbReference type="AlphaFoldDB" id="A0A388LVB9"/>
<comment type="caution">
    <text evidence="2">The sequence shown here is derived from an EMBL/GenBank/DDBJ whole genome shotgun (WGS) entry which is preliminary data.</text>
</comment>
<dbReference type="EMBL" id="BFEA01000556">
    <property type="protein sequence ID" value="GBG86274.1"/>
    <property type="molecule type" value="Genomic_DNA"/>
</dbReference>
<dbReference type="Proteomes" id="UP000265515">
    <property type="component" value="Unassembled WGS sequence"/>
</dbReference>
<gene>
    <name evidence="2" type="ORF">CBR_g41268</name>
</gene>
<evidence type="ECO:0000313" key="2">
    <source>
        <dbReference type="EMBL" id="GBG86274.1"/>
    </source>
</evidence>
<sequence length="265" mass="28177">MARDVARAQAAPTTTRSRRVFGVDNADSEQGIEDDESLLCACDLSAPQVEGGSKPLRRSKRLVSRDSTAAQTETACSQHLEDLQADAPEGEEPEQLTPIRKEASQHSQDIPSGLRTRDFMVGGEERDACIDVEEESRLARMQWAGKVAYLAEVERRRRLETIGAGGDADNVEAVLGEDVASQPLGGGYVSPDPLTPLPYTITDRPAAMHHATPSPSPTLTGHAVVPPVSASPPVPFGSPVSHAPLTSEAGGSGMMDSERMLCVTL</sequence>
<accession>A0A388LVB9</accession>
<reference evidence="2 3" key="1">
    <citation type="journal article" date="2018" name="Cell">
        <title>The Chara Genome: Secondary Complexity and Implications for Plant Terrestrialization.</title>
        <authorList>
            <person name="Nishiyama T."/>
            <person name="Sakayama H."/>
            <person name="Vries J.D."/>
            <person name="Buschmann H."/>
            <person name="Saint-Marcoux D."/>
            <person name="Ullrich K.K."/>
            <person name="Haas F.B."/>
            <person name="Vanderstraeten L."/>
            <person name="Becker D."/>
            <person name="Lang D."/>
            <person name="Vosolsobe S."/>
            <person name="Rombauts S."/>
            <person name="Wilhelmsson P.K.I."/>
            <person name="Janitza P."/>
            <person name="Kern R."/>
            <person name="Heyl A."/>
            <person name="Rumpler F."/>
            <person name="Villalobos L.I.A.C."/>
            <person name="Clay J.M."/>
            <person name="Skokan R."/>
            <person name="Toyoda A."/>
            <person name="Suzuki Y."/>
            <person name="Kagoshima H."/>
            <person name="Schijlen E."/>
            <person name="Tajeshwar N."/>
            <person name="Catarino B."/>
            <person name="Hetherington A.J."/>
            <person name="Saltykova A."/>
            <person name="Bonnot C."/>
            <person name="Breuninger H."/>
            <person name="Symeonidi A."/>
            <person name="Radhakrishnan G.V."/>
            <person name="Van Nieuwerburgh F."/>
            <person name="Deforce D."/>
            <person name="Chang C."/>
            <person name="Karol K.G."/>
            <person name="Hedrich R."/>
            <person name="Ulvskov P."/>
            <person name="Glockner G."/>
            <person name="Delwiche C.F."/>
            <person name="Petrasek J."/>
            <person name="Van de Peer Y."/>
            <person name="Friml J."/>
            <person name="Beilby M."/>
            <person name="Dolan L."/>
            <person name="Kohara Y."/>
            <person name="Sugano S."/>
            <person name="Fujiyama A."/>
            <person name="Delaux P.-M."/>
            <person name="Quint M."/>
            <person name="TheiBen G."/>
            <person name="Hagemann M."/>
            <person name="Harholt J."/>
            <person name="Dunand C."/>
            <person name="Zachgo S."/>
            <person name="Langdale J."/>
            <person name="Maumus F."/>
            <person name="Straeten D.V.D."/>
            <person name="Gould S.B."/>
            <person name="Rensing S.A."/>
        </authorList>
    </citation>
    <scope>NUCLEOTIDE SEQUENCE [LARGE SCALE GENOMIC DNA]</scope>
    <source>
        <strain evidence="2 3">S276</strain>
    </source>
</reference>
<protein>
    <submittedName>
        <fullName evidence="2">Uncharacterized protein</fullName>
    </submittedName>
</protein>
<feature type="compositionally biased region" description="Polar residues" evidence="1">
    <location>
        <begin position="65"/>
        <end position="77"/>
    </location>
</feature>
<dbReference type="Gramene" id="GBG86274">
    <property type="protein sequence ID" value="GBG86274"/>
    <property type="gene ID" value="CBR_g41268"/>
</dbReference>
<evidence type="ECO:0000256" key="1">
    <source>
        <dbReference type="SAM" id="MobiDB-lite"/>
    </source>
</evidence>
<organism evidence="2 3">
    <name type="scientific">Chara braunii</name>
    <name type="common">Braun's stonewort</name>
    <dbReference type="NCBI Taxonomy" id="69332"/>
    <lineage>
        <taxon>Eukaryota</taxon>
        <taxon>Viridiplantae</taxon>
        <taxon>Streptophyta</taxon>
        <taxon>Charophyceae</taxon>
        <taxon>Charales</taxon>
        <taxon>Characeae</taxon>
        <taxon>Chara</taxon>
    </lineage>
</organism>
<proteinExistence type="predicted"/>